<dbReference type="AlphaFoldDB" id="A0A6N8EZB8"/>
<dbReference type="PANTHER" id="PTHR43806">
    <property type="entry name" value="PEPTIDASE S8"/>
    <property type="match status" value="1"/>
</dbReference>
<dbReference type="InterPro" id="IPR036852">
    <property type="entry name" value="Peptidase_S8/S53_dom_sf"/>
</dbReference>
<dbReference type="PROSITE" id="PS51892">
    <property type="entry name" value="SUBTILASE"/>
    <property type="match status" value="1"/>
</dbReference>
<dbReference type="Pfam" id="PF00082">
    <property type="entry name" value="Peptidase_S8"/>
    <property type="match status" value="1"/>
</dbReference>
<feature type="active site" description="Charge relay system" evidence="5">
    <location>
        <position position="55"/>
    </location>
</feature>
<evidence type="ECO:0000256" key="3">
    <source>
        <dbReference type="ARBA" id="ARBA00022801"/>
    </source>
</evidence>
<accession>A0A6N8EZB8</accession>
<evidence type="ECO:0000313" key="8">
    <source>
        <dbReference type="Proteomes" id="UP000442469"/>
    </source>
</evidence>
<keyword evidence="4 5" id="KW-0720">Serine protease</keyword>
<evidence type="ECO:0000256" key="1">
    <source>
        <dbReference type="ARBA" id="ARBA00011073"/>
    </source>
</evidence>
<keyword evidence="3 5" id="KW-0378">Hydrolase</keyword>
<comment type="similarity">
    <text evidence="1 5">Belongs to the peptidase S8 family.</text>
</comment>
<evidence type="ECO:0000256" key="5">
    <source>
        <dbReference type="PROSITE-ProRule" id="PRU01240"/>
    </source>
</evidence>
<dbReference type="SUPFAM" id="SSF52743">
    <property type="entry name" value="Subtilisin-like"/>
    <property type="match status" value="1"/>
</dbReference>
<comment type="caution">
    <text evidence="7">The sequence shown here is derived from an EMBL/GenBank/DDBJ whole genome shotgun (WGS) entry which is preliminary data.</text>
</comment>
<dbReference type="Gene3D" id="3.40.50.200">
    <property type="entry name" value="Peptidase S8/S53 domain"/>
    <property type="match status" value="1"/>
</dbReference>
<feature type="domain" description="Peptidase S8/S53" evidence="6">
    <location>
        <begin position="12"/>
        <end position="236"/>
    </location>
</feature>
<evidence type="ECO:0000256" key="4">
    <source>
        <dbReference type="ARBA" id="ARBA00022825"/>
    </source>
</evidence>
<evidence type="ECO:0000313" key="7">
    <source>
        <dbReference type="EMBL" id="MUG23708.1"/>
    </source>
</evidence>
<dbReference type="GO" id="GO:0004252">
    <property type="term" value="F:serine-type endopeptidase activity"/>
    <property type="evidence" value="ECO:0007669"/>
    <property type="project" value="UniProtKB-UniRule"/>
</dbReference>
<name>A0A6N8EZB8_PAEMA</name>
<organism evidence="7 8">
    <name type="scientific">Paenibacillus macerans</name>
    <name type="common">Bacillus macerans</name>
    <dbReference type="NCBI Taxonomy" id="44252"/>
    <lineage>
        <taxon>Bacteria</taxon>
        <taxon>Bacillati</taxon>
        <taxon>Bacillota</taxon>
        <taxon>Bacilli</taxon>
        <taxon>Bacillales</taxon>
        <taxon>Paenibacillaceae</taxon>
        <taxon>Paenibacillus</taxon>
    </lineage>
</organism>
<feature type="active site" description="Charge relay system" evidence="5">
    <location>
        <position position="18"/>
    </location>
</feature>
<dbReference type="EMBL" id="WNZZ01000010">
    <property type="protein sequence ID" value="MUG23708.1"/>
    <property type="molecule type" value="Genomic_DNA"/>
</dbReference>
<sequence length="555" mass="62475">MPKSAPQAAQPLKIAIIDSGINGQWFDLHSFEREIEIDSELQTVEETEAGPQSIHGTLCAAIIEKYSKYKQIYSVKILNERGKATSKQLAAAITWCIENDIKIINMSVGSTDRQDYDLIKQVVNQAYNKGIIIIAAASNRGDMTYPAAFSNTIGVKCDRNHILNFSQYIYDCSSLDGTEVIANGRHRLTNRLGDTIATDASNSYAAPLVTALVSNMLYHQPTLTLQELKYKLMDSSTLVLGGPKTLIKNCKDLDWIQGAIVYVLENSEQTYNVQHYCFNVYDIVKFNLDKVCKSSFKNSIKDQILKDLKAFEEADTLIFVSTVYGEKAICWERVLDTQWLKYCIKNIVIIDDNRGPSQQEESRGDINIWHPSYHKKYDMVQPSISNDISVPIVAVYDFIGFGLNDLVYELAEKFRSNDYAVTAIMNTGLGVVSGHEYISTQDLLDPNGGLQLHPIQSLEALYKPDVIIVGIEDRHTTNNMLCLIKGSSADANIFLVDRFRTEDSENFRLDSCNVILTKEQNGFPIECKGWRSLHFNGEKSLAAAYSYLFKMLQEE</sequence>
<dbReference type="Proteomes" id="UP000442469">
    <property type="component" value="Unassembled WGS sequence"/>
</dbReference>
<reference evidence="7 8" key="1">
    <citation type="submission" date="2019-11" db="EMBL/GenBank/DDBJ databases">
        <title>Draft genome sequences of five Paenibacillus species of dairy origin.</title>
        <authorList>
            <person name="Olajide A.M."/>
            <person name="Chen S."/>
            <person name="Lapointe G."/>
        </authorList>
    </citation>
    <scope>NUCLEOTIDE SEQUENCE [LARGE SCALE GENOMIC DNA]</scope>
    <source>
        <strain evidence="7 8">3CT49</strain>
    </source>
</reference>
<protein>
    <submittedName>
        <fullName evidence="7">S8 family serine peptidase</fullName>
    </submittedName>
</protein>
<gene>
    <name evidence="7" type="ORF">GNQ08_15040</name>
</gene>
<evidence type="ECO:0000259" key="6">
    <source>
        <dbReference type="Pfam" id="PF00082"/>
    </source>
</evidence>
<dbReference type="PANTHER" id="PTHR43806:SF11">
    <property type="entry name" value="CEREVISIN-RELATED"/>
    <property type="match status" value="1"/>
</dbReference>
<evidence type="ECO:0000256" key="2">
    <source>
        <dbReference type="ARBA" id="ARBA00022670"/>
    </source>
</evidence>
<feature type="active site" description="Charge relay system" evidence="5">
    <location>
        <position position="203"/>
    </location>
</feature>
<proteinExistence type="inferred from homology"/>
<dbReference type="InterPro" id="IPR050131">
    <property type="entry name" value="Peptidase_S8_subtilisin-like"/>
</dbReference>
<keyword evidence="2 5" id="KW-0645">Protease</keyword>
<dbReference type="GO" id="GO:0006508">
    <property type="term" value="P:proteolysis"/>
    <property type="evidence" value="ECO:0007669"/>
    <property type="project" value="UniProtKB-KW"/>
</dbReference>
<dbReference type="InterPro" id="IPR000209">
    <property type="entry name" value="Peptidase_S8/S53_dom"/>
</dbReference>